<sequence>MSRDSLQELHDALASVEKKLAYGTEDLVESEVWDYTIFGRDTLQINGTSGRDYSDIYFVMIVRENYVPNELIQEVISKVTEIPGFRIVSGDHQFDYARIGNTKAVAESITLKFAKANKNYAVYQK</sequence>
<proteinExistence type="predicted"/>
<protein>
    <submittedName>
        <fullName evidence="1">Uncharacterized protein</fullName>
    </submittedName>
</protein>
<evidence type="ECO:0000313" key="1">
    <source>
        <dbReference type="EMBL" id="DAE19218.1"/>
    </source>
</evidence>
<name>A0A8S5QJN8_9CAUD</name>
<dbReference type="EMBL" id="BK015669">
    <property type="protein sequence ID" value="DAE19218.1"/>
    <property type="molecule type" value="Genomic_DNA"/>
</dbReference>
<accession>A0A8S5QJN8</accession>
<reference evidence="1" key="1">
    <citation type="journal article" date="2021" name="Proc. Natl. Acad. Sci. U.S.A.">
        <title>A Catalog of Tens of Thousands of Viruses from Human Metagenomes Reveals Hidden Associations with Chronic Diseases.</title>
        <authorList>
            <person name="Tisza M.J."/>
            <person name="Buck C.B."/>
        </authorList>
    </citation>
    <scope>NUCLEOTIDE SEQUENCE</scope>
    <source>
        <strain evidence="1">CtNYt19</strain>
    </source>
</reference>
<organism evidence="1">
    <name type="scientific">Siphoviridae sp. ctNYt19</name>
    <dbReference type="NCBI Taxonomy" id="2825472"/>
    <lineage>
        <taxon>Viruses</taxon>
        <taxon>Duplodnaviria</taxon>
        <taxon>Heunggongvirae</taxon>
        <taxon>Uroviricota</taxon>
        <taxon>Caudoviricetes</taxon>
    </lineage>
</organism>